<reference evidence="1 2" key="1">
    <citation type="submission" date="2019-03" db="EMBL/GenBank/DDBJ databases">
        <title>Genomic Encyclopedia of Type Strains, Phase III (KMG-III): the genomes of soil and plant-associated and newly described type strains.</title>
        <authorList>
            <person name="Whitman W."/>
        </authorList>
    </citation>
    <scope>NUCLEOTIDE SEQUENCE [LARGE SCALE GENOMIC DNA]</scope>
    <source>
        <strain evidence="1 2">CGMCC 1.12801</strain>
    </source>
</reference>
<keyword evidence="2" id="KW-1185">Reference proteome</keyword>
<proteinExistence type="predicted"/>
<protein>
    <recommendedName>
        <fullName evidence="3">3-oxoacyl-ACP synthase</fullName>
    </recommendedName>
</protein>
<dbReference type="OrthoDB" id="1071350at2"/>
<dbReference type="RefSeq" id="WP_133639598.1">
    <property type="nucleotide sequence ID" value="NZ_SNZV01000003.1"/>
</dbReference>
<organism evidence="1 2">
    <name type="scientific">Sphingobacterium paludis</name>
    <dbReference type="NCBI Taxonomy" id="1476465"/>
    <lineage>
        <taxon>Bacteria</taxon>
        <taxon>Pseudomonadati</taxon>
        <taxon>Bacteroidota</taxon>
        <taxon>Sphingobacteriia</taxon>
        <taxon>Sphingobacteriales</taxon>
        <taxon>Sphingobacteriaceae</taxon>
        <taxon>Sphingobacterium</taxon>
    </lineage>
</organism>
<dbReference type="SUPFAM" id="SSF53901">
    <property type="entry name" value="Thiolase-like"/>
    <property type="match status" value="1"/>
</dbReference>
<dbReference type="Proteomes" id="UP000294752">
    <property type="component" value="Unassembled WGS sequence"/>
</dbReference>
<comment type="caution">
    <text evidence="1">The sequence shown here is derived from an EMBL/GenBank/DDBJ whole genome shotgun (WGS) entry which is preliminary data.</text>
</comment>
<accession>A0A4R7D4E0</accession>
<name>A0A4R7D4E0_9SPHI</name>
<dbReference type="AlphaFoldDB" id="A0A4R7D4E0"/>
<dbReference type="Gene3D" id="3.40.47.10">
    <property type="match status" value="1"/>
</dbReference>
<dbReference type="EMBL" id="SNZV01000003">
    <property type="protein sequence ID" value="TDS14535.1"/>
    <property type="molecule type" value="Genomic_DNA"/>
</dbReference>
<dbReference type="InterPro" id="IPR016039">
    <property type="entry name" value="Thiolase-like"/>
</dbReference>
<sequence>MVEAAYIQKVCVVRAKEVVVDAVSRFSSDDASFVDFYKKAFRELNPDYPKFFKMDALSKLAVLAAEYLLEGESLDDLALVLANRSGSLDTDVRHQAAIQHEGEYFPSPATFVYTLANICAGEISIRHGLQTENAFFVSENYPIDTAFSYTEYLLKSGKASQVLCGWVELFEEKYEAVLYLVSPKGTKKHTAENIKALFA</sequence>
<dbReference type="GO" id="GO:0016746">
    <property type="term" value="F:acyltransferase activity"/>
    <property type="evidence" value="ECO:0007669"/>
    <property type="project" value="InterPro"/>
</dbReference>
<evidence type="ECO:0000313" key="2">
    <source>
        <dbReference type="Proteomes" id="UP000294752"/>
    </source>
</evidence>
<evidence type="ECO:0000313" key="1">
    <source>
        <dbReference type="EMBL" id="TDS14535.1"/>
    </source>
</evidence>
<evidence type="ECO:0008006" key="3">
    <source>
        <dbReference type="Google" id="ProtNLM"/>
    </source>
</evidence>
<gene>
    <name evidence="1" type="ORF">B0I21_10328</name>
</gene>